<reference evidence="1" key="1">
    <citation type="journal article" date="2023" name="IScience">
        <title>Live-bearing cockroach genome reveals convergent evolutionary mechanisms linked to viviparity in insects and beyond.</title>
        <authorList>
            <person name="Fouks B."/>
            <person name="Harrison M.C."/>
            <person name="Mikhailova A.A."/>
            <person name="Marchal E."/>
            <person name="English S."/>
            <person name="Carruthers M."/>
            <person name="Jennings E.C."/>
            <person name="Chiamaka E.L."/>
            <person name="Frigard R.A."/>
            <person name="Pippel M."/>
            <person name="Attardo G.M."/>
            <person name="Benoit J.B."/>
            <person name="Bornberg-Bauer E."/>
            <person name="Tobe S.S."/>
        </authorList>
    </citation>
    <scope>NUCLEOTIDE SEQUENCE</scope>
    <source>
        <strain evidence="1">Stay&amp;Tobe</strain>
    </source>
</reference>
<comment type="caution">
    <text evidence="1">The sequence shown here is derived from an EMBL/GenBank/DDBJ whole genome shotgun (WGS) entry which is preliminary data.</text>
</comment>
<accession>A0AAD7ZWY2</accession>
<evidence type="ECO:0000313" key="2">
    <source>
        <dbReference type="Proteomes" id="UP001233999"/>
    </source>
</evidence>
<sequence>YQVNFRKVRLLDDDENPNCQQIFADLSGYSSLTTDANLQYGNGMSAHYMSYKTTY</sequence>
<dbReference type="Proteomes" id="UP001233999">
    <property type="component" value="Unassembled WGS sequence"/>
</dbReference>
<reference evidence="1" key="2">
    <citation type="submission" date="2023-05" db="EMBL/GenBank/DDBJ databases">
        <authorList>
            <person name="Fouks B."/>
        </authorList>
    </citation>
    <scope>NUCLEOTIDE SEQUENCE</scope>
    <source>
        <strain evidence="1">Stay&amp;Tobe</strain>
        <tissue evidence="1">Testes</tissue>
    </source>
</reference>
<keyword evidence="2" id="KW-1185">Reference proteome</keyword>
<protein>
    <submittedName>
        <fullName evidence="1">Uncharacterized protein</fullName>
    </submittedName>
</protein>
<name>A0AAD7ZWY2_DIPPU</name>
<feature type="non-terminal residue" evidence="1">
    <location>
        <position position="55"/>
    </location>
</feature>
<gene>
    <name evidence="1" type="ORF">L9F63_018450</name>
</gene>
<feature type="non-terminal residue" evidence="1">
    <location>
        <position position="1"/>
    </location>
</feature>
<dbReference type="AlphaFoldDB" id="A0AAD7ZWY2"/>
<evidence type="ECO:0000313" key="1">
    <source>
        <dbReference type="EMBL" id="KAJ9588186.1"/>
    </source>
</evidence>
<organism evidence="1 2">
    <name type="scientific">Diploptera punctata</name>
    <name type="common">Pacific beetle cockroach</name>
    <dbReference type="NCBI Taxonomy" id="6984"/>
    <lineage>
        <taxon>Eukaryota</taxon>
        <taxon>Metazoa</taxon>
        <taxon>Ecdysozoa</taxon>
        <taxon>Arthropoda</taxon>
        <taxon>Hexapoda</taxon>
        <taxon>Insecta</taxon>
        <taxon>Pterygota</taxon>
        <taxon>Neoptera</taxon>
        <taxon>Polyneoptera</taxon>
        <taxon>Dictyoptera</taxon>
        <taxon>Blattodea</taxon>
        <taxon>Blaberoidea</taxon>
        <taxon>Blaberidae</taxon>
        <taxon>Diplopterinae</taxon>
        <taxon>Diploptera</taxon>
    </lineage>
</organism>
<proteinExistence type="predicted"/>
<dbReference type="EMBL" id="JASPKZ010005705">
    <property type="protein sequence ID" value="KAJ9588186.1"/>
    <property type="molecule type" value="Genomic_DNA"/>
</dbReference>